<feature type="transmembrane region" description="Helical" evidence="1">
    <location>
        <begin position="31"/>
        <end position="50"/>
    </location>
</feature>
<dbReference type="AlphaFoldDB" id="A0A9X3F1H7"/>
<name>A0A9X3F1H7_9BACT</name>
<dbReference type="RefSeq" id="WP_267777630.1">
    <property type="nucleotide sequence ID" value="NZ_JAPNKE010000002.1"/>
</dbReference>
<gene>
    <name evidence="2" type="ORF">OV079_50170</name>
</gene>
<protein>
    <submittedName>
        <fullName evidence="2">Uncharacterized protein</fullName>
    </submittedName>
</protein>
<proteinExistence type="predicted"/>
<evidence type="ECO:0000313" key="2">
    <source>
        <dbReference type="EMBL" id="MCY1013565.1"/>
    </source>
</evidence>
<dbReference type="EMBL" id="JAPNKE010000002">
    <property type="protein sequence ID" value="MCY1013565.1"/>
    <property type="molecule type" value="Genomic_DNA"/>
</dbReference>
<reference evidence="2" key="1">
    <citation type="submission" date="2022-11" db="EMBL/GenBank/DDBJ databases">
        <title>Minimal conservation of predation-associated metabolite biosynthetic gene clusters underscores biosynthetic potential of Myxococcota including descriptions for ten novel species: Archangium lansinium sp. nov., Myxococcus landrumus sp. nov., Nannocystis bai.</title>
        <authorList>
            <person name="Ahearne A."/>
            <person name="Stevens C."/>
            <person name="Phillips K."/>
        </authorList>
    </citation>
    <scope>NUCLEOTIDE SEQUENCE</scope>
    <source>
        <strain evidence="2">Na p29</strain>
    </source>
</reference>
<keyword evidence="1" id="KW-0812">Transmembrane</keyword>
<evidence type="ECO:0000313" key="3">
    <source>
        <dbReference type="Proteomes" id="UP001150924"/>
    </source>
</evidence>
<keyword evidence="1" id="KW-1133">Transmembrane helix</keyword>
<accession>A0A9X3F1H7</accession>
<keyword evidence="3" id="KW-1185">Reference proteome</keyword>
<keyword evidence="1" id="KW-0472">Membrane</keyword>
<dbReference type="Proteomes" id="UP001150924">
    <property type="component" value="Unassembled WGS sequence"/>
</dbReference>
<comment type="caution">
    <text evidence="2">The sequence shown here is derived from an EMBL/GenBank/DDBJ whole genome shotgun (WGS) entry which is preliminary data.</text>
</comment>
<evidence type="ECO:0000256" key="1">
    <source>
        <dbReference type="SAM" id="Phobius"/>
    </source>
</evidence>
<organism evidence="2 3">
    <name type="scientific">Nannocystis pusilla</name>
    <dbReference type="NCBI Taxonomy" id="889268"/>
    <lineage>
        <taxon>Bacteria</taxon>
        <taxon>Pseudomonadati</taxon>
        <taxon>Myxococcota</taxon>
        <taxon>Polyangia</taxon>
        <taxon>Nannocystales</taxon>
        <taxon>Nannocystaceae</taxon>
        <taxon>Nannocystis</taxon>
    </lineage>
</organism>
<sequence>MVAGILAAALWFVCSAATVLPGSAAESYQWALENVLALLAGAGFGAAAVARPG</sequence>